<sequence length="383" mass="43395">MPQENESIDITNIQESDGDLVFGGSVTKSGIKSPLLGYYDQDIYYPRLKWMFSILARSSDAEFNRIQNIYIKNGNSFVTMKSDSKDFLAVIKIDNSAMQVVSSAAIPEDKQGQGYHQLTVDEEGFVYIYAYNAEQEQSSIIRITMDQAGTSWQTQLNYPAVLSFLITITSQSQILATGIIYNPEVANAIISFKLTQRGGYDTKVSVVSYNEAQNSILMCYEKQQIPYFSGFIYTNLGDSQTQSAHYDTIEFLNYLEVIYHNGIYKLLVKIISQEQATEKYVFFSFYEVGIKSTYSFSIIYSDYDDQQCGAFITLEDTADFIISPMEQILEAQTSLSSFSSIFTEGTILRILLILTMTLAIISFYQKILQNSNKCLYALTLTNF</sequence>
<evidence type="ECO:0000313" key="2">
    <source>
        <dbReference type="EMBL" id="CDW73010.1"/>
    </source>
</evidence>
<gene>
    <name evidence="2" type="primary">Contig16313.g17375</name>
    <name evidence="2" type="ORF">STYLEM_1978</name>
</gene>
<dbReference type="Proteomes" id="UP000039865">
    <property type="component" value="Unassembled WGS sequence"/>
</dbReference>
<keyword evidence="1" id="KW-0472">Membrane</keyword>
<organism evidence="2 3">
    <name type="scientific">Stylonychia lemnae</name>
    <name type="common">Ciliate</name>
    <dbReference type="NCBI Taxonomy" id="5949"/>
    <lineage>
        <taxon>Eukaryota</taxon>
        <taxon>Sar</taxon>
        <taxon>Alveolata</taxon>
        <taxon>Ciliophora</taxon>
        <taxon>Intramacronucleata</taxon>
        <taxon>Spirotrichea</taxon>
        <taxon>Stichotrichia</taxon>
        <taxon>Sporadotrichida</taxon>
        <taxon>Oxytrichidae</taxon>
        <taxon>Stylonychinae</taxon>
        <taxon>Stylonychia</taxon>
    </lineage>
</organism>
<evidence type="ECO:0000313" key="3">
    <source>
        <dbReference type="Proteomes" id="UP000039865"/>
    </source>
</evidence>
<accession>A0A077ZUM7</accession>
<proteinExistence type="predicted"/>
<dbReference type="AlphaFoldDB" id="A0A077ZUM7"/>
<reference evidence="2 3" key="1">
    <citation type="submission" date="2014-06" db="EMBL/GenBank/DDBJ databases">
        <authorList>
            <person name="Swart Estienne"/>
        </authorList>
    </citation>
    <scope>NUCLEOTIDE SEQUENCE [LARGE SCALE GENOMIC DNA]</scope>
    <source>
        <strain evidence="2 3">130c</strain>
    </source>
</reference>
<keyword evidence="1" id="KW-1133">Transmembrane helix</keyword>
<feature type="transmembrane region" description="Helical" evidence="1">
    <location>
        <begin position="346"/>
        <end position="364"/>
    </location>
</feature>
<protein>
    <recommendedName>
        <fullName evidence="4">Transmembrane protein</fullName>
    </recommendedName>
</protein>
<keyword evidence="3" id="KW-1185">Reference proteome</keyword>
<evidence type="ECO:0008006" key="4">
    <source>
        <dbReference type="Google" id="ProtNLM"/>
    </source>
</evidence>
<keyword evidence="1" id="KW-0812">Transmembrane</keyword>
<evidence type="ECO:0000256" key="1">
    <source>
        <dbReference type="SAM" id="Phobius"/>
    </source>
</evidence>
<name>A0A077ZUM7_STYLE</name>
<dbReference type="InParanoid" id="A0A077ZUM7"/>
<dbReference type="EMBL" id="CCKQ01001907">
    <property type="protein sequence ID" value="CDW73010.1"/>
    <property type="molecule type" value="Genomic_DNA"/>
</dbReference>